<protein>
    <recommendedName>
        <fullName evidence="3">AraC-type arabinose-binding/dimerisation domain-containing protein</fullName>
    </recommendedName>
</protein>
<dbReference type="AlphaFoldDB" id="A0A1C3EKI9"/>
<reference evidence="1 2" key="1">
    <citation type="submission" date="2016-05" db="EMBL/GenBank/DDBJ databases">
        <title>Genomic Taxonomy of the Vibrionaceae.</title>
        <authorList>
            <person name="Gomez-Gil B."/>
            <person name="Enciso-Ibarra J."/>
        </authorList>
    </citation>
    <scope>NUCLEOTIDE SEQUENCE [LARGE SCALE GENOMIC DNA]</scope>
    <source>
        <strain evidence="1 2">CAIM 1920</strain>
    </source>
</reference>
<evidence type="ECO:0000313" key="2">
    <source>
        <dbReference type="Proteomes" id="UP000094936"/>
    </source>
</evidence>
<comment type="caution">
    <text evidence="1">The sequence shown here is derived from an EMBL/GenBank/DDBJ whole genome shotgun (WGS) entry which is preliminary data.</text>
</comment>
<dbReference type="RefSeq" id="WP_068901402.1">
    <property type="nucleotide sequence ID" value="NZ_JBHUIF010000015.1"/>
</dbReference>
<sequence length="229" mass="26051">MKQAIEFSHKVASHLILTARKKFPFHTLLFVHNGALIVRLGKTEYFVGQSQCFWLPTGALYSITALPLTTFSEATFSLRNTYSLPETAGYVTPSQVTTAIFTELSKTTFEPEWQTAQGRLLRVLRDQLSECEATLDNISTEQQTINRFVRIICDSVTKIELQLPESAKNSEMADLCQQKTHLLPQQLFDLIQSREWLRLSRSGKKTKQIAEMHQVGEDKVVESLKEISL</sequence>
<keyword evidence="2" id="KW-1185">Reference proteome</keyword>
<gene>
    <name evidence="1" type="ORF">A8L45_08940</name>
</gene>
<name>A0A1C3EKI9_9GAMM</name>
<accession>A0A1C3EKI9</accession>
<evidence type="ECO:0000313" key="1">
    <source>
        <dbReference type="EMBL" id="ODA33751.1"/>
    </source>
</evidence>
<dbReference type="Proteomes" id="UP000094936">
    <property type="component" value="Unassembled WGS sequence"/>
</dbReference>
<dbReference type="EMBL" id="LYBM01000013">
    <property type="protein sequence ID" value="ODA33751.1"/>
    <property type="molecule type" value="Genomic_DNA"/>
</dbReference>
<organism evidence="1 2">
    <name type="scientific">Veronia pacifica</name>
    <dbReference type="NCBI Taxonomy" id="1080227"/>
    <lineage>
        <taxon>Bacteria</taxon>
        <taxon>Pseudomonadati</taxon>
        <taxon>Pseudomonadota</taxon>
        <taxon>Gammaproteobacteria</taxon>
        <taxon>Vibrionales</taxon>
        <taxon>Vibrionaceae</taxon>
        <taxon>Veronia</taxon>
    </lineage>
</organism>
<proteinExistence type="predicted"/>
<dbReference type="OrthoDB" id="5916374at2"/>
<evidence type="ECO:0008006" key="3">
    <source>
        <dbReference type="Google" id="ProtNLM"/>
    </source>
</evidence>